<keyword evidence="3" id="KW-0862">Zinc</keyword>
<keyword evidence="1" id="KW-0479">Metal-binding</keyword>
<evidence type="ECO:0000256" key="3">
    <source>
        <dbReference type="ARBA" id="ARBA00022833"/>
    </source>
</evidence>
<evidence type="ECO:0000259" key="4">
    <source>
        <dbReference type="Pfam" id="PF04500"/>
    </source>
</evidence>
<evidence type="ECO:0000259" key="5">
    <source>
        <dbReference type="Pfam" id="PF10551"/>
    </source>
</evidence>
<keyword evidence="2" id="KW-0863">Zinc-finger</keyword>
<feature type="domain" description="MULE transposase" evidence="5">
    <location>
        <begin position="164"/>
        <end position="254"/>
    </location>
</feature>
<dbReference type="PANTHER" id="PTHR47160:SF10">
    <property type="entry name" value="MULE TRANSPOSASE DOMAIN-CONTAINING PROTEIN"/>
    <property type="match status" value="1"/>
</dbReference>
<dbReference type="Gene3D" id="2.20.25.240">
    <property type="match status" value="1"/>
</dbReference>
<evidence type="ECO:0000256" key="2">
    <source>
        <dbReference type="ARBA" id="ARBA00022771"/>
    </source>
</evidence>
<dbReference type="Pfam" id="PF04500">
    <property type="entry name" value="FLYWCH"/>
    <property type="match status" value="1"/>
</dbReference>
<dbReference type="InterPro" id="IPR007588">
    <property type="entry name" value="Znf_FLYWCH"/>
</dbReference>
<dbReference type="WBParaSite" id="MhA1_Contig437.frz3.gene7">
    <property type="protein sequence ID" value="MhA1_Contig437.frz3.gene7"/>
    <property type="gene ID" value="MhA1_Contig437.frz3.gene7"/>
</dbReference>
<sequence>MENIIESKRGRQKIEHNGFLFLFHKYNKDEDLKFWRCEFFNSKDFMCKARAKETQEPPAVLRGNTLQNVPTPILAQVPNKQAIKKIIKRARIEVEAPPAAPLSLELLQLPHNYQIYKRTEEQEEQFLLADSGIYFEGGRQQRILVFGRASYGTWAHEMKEIFADGTFSLAPPLFSQLYVILSRKRNWVFPVLYCLLSDKSQSTYERMWALIVNLWHDFEPQSVSVDYETAAINSILITFPMCEIRGCLFHLIQNMKKKLAVEGLTQRYRSDAEFAVQCRMITAVAFLPIEDISLAIMSFDAGYMQQELDPIIDWFVINYTGRMRMNGTRTEARFPPTIWNVYQRTLDGDQRTNNIAESSHRRLQHAFSCCHPSLWKFIDTLRCEQKSRDADMAKCIAGEEPPKKANVIGRQMLES</sequence>
<dbReference type="Pfam" id="PF10551">
    <property type="entry name" value="MULE"/>
    <property type="match status" value="1"/>
</dbReference>
<dbReference type="GO" id="GO:0008270">
    <property type="term" value="F:zinc ion binding"/>
    <property type="evidence" value="ECO:0007669"/>
    <property type="project" value="UniProtKB-KW"/>
</dbReference>
<dbReference type="AlphaFoldDB" id="A0A1I8BQQ5"/>
<name>A0A1I8BQQ5_MELHA</name>
<dbReference type="OMA" id="FETHICM"/>
<reference evidence="7" key="1">
    <citation type="submission" date="2016-11" db="UniProtKB">
        <authorList>
            <consortium name="WormBaseParasite"/>
        </authorList>
    </citation>
    <scope>IDENTIFICATION</scope>
</reference>
<protein>
    <submittedName>
        <fullName evidence="7">MULE domain-containing protein</fullName>
    </submittedName>
</protein>
<evidence type="ECO:0000256" key="1">
    <source>
        <dbReference type="ARBA" id="ARBA00022723"/>
    </source>
</evidence>
<keyword evidence="6" id="KW-1185">Reference proteome</keyword>
<accession>A0A1I8BQQ5</accession>
<evidence type="ECO:0000313" key="6">
    <source>
        <dbReference type="Proteomes" id="UP000095281"/>
    </source>
</evidence>
<dbReference type="Proteomes" id="UP000095281">
    <property type="component" value="Unplaced"/>
</dbReference>
<proteinExistence type="predicted"/>
<evidence type="ECO:0000313" key="7">
    <source>
        <dbReference type="WBParaSite" id="MhA1_Contig437.frz3.gene7"/>
    </source>
</evidence>
<organism evidence="6 7">
    <name type="scientific">Meloidogyne hapla</name>
    <name type="common">Root-knot nematode worm</name>
    <dbReference type="NCBI Taxonomy" id="6305"/>
    <lineage>
        <taxon>Eukaryota</taxon>
        <taxon>Metazoa</taxon>
        <taxon>Ecdysozoa</taxon>
        <taxon>Nematoda</taxon>
        <taxon>Chromadorea</taxon>
        <taxon>Rhabditida</taxon>
        <taxon>Tylenchina</taxon>
        <taxon>Tylenchomorpha</taxon>
        <taxon>Tylenchoidea</taxon>
        <taxon>Meloidogynidae</taxon>
        <taxon>Meloidogyninae</taxon>
        <taxon>Meloidogyne</taxon>
    </lineage>
</organism>
<dbReference type="PANTHER" id="PTHR47160">
    <property type="entry name" value="PUTATIVE-RELATED"/>
    <property type="match status" value="1"/>
</dbReference>
<feature type="domain" description="FLYWCH-type" evidence="4">
    <location>
        <begin position="5"/>
        <end position="51"/>
    </location>
</feature>
<dbReference type="InterPro" id="IPR018289">
    <property type="entry name" value="MULE_transposase_dom"/>
</dbReference>